<dbReference type="OMA" id="DVCSTQR"/>
<dbReference type="AlphaFoldDB" id="A0A401QEF2"/>
<dbReference type="GO" id="GO:0005794">
    <property type="term" value="C:Golgi apparatus"/>
    <property type="evidence" value="ECO:0007669"/>
    <property type="project" value="TreeGrafter"/>
</dbReference>
<dbReference type="InterPro" id="IPR018477">
    <property type="entry name" value="BICD"/>
</dbReference>
<feature type="non-terminal residue" evidence="3">
    <location>
        <position position="1"/>
    </location>
</feature>
<gene>
    <name evidence="3" type="ORF">scyTo_0024456</name>
</gene>
<dbReference type="PANTHER" id="PTHR31233">
    <property type="entry name" value="BICAUDAL D FAMILY MEMBER"/>
    <property type="match status" value="1"/>
</dbReference>
<dbReference type="STRING" id="75743.A0A401QEF2"/>
<dbReference type="GO" id="GO:0008093">
    <property type="term" value="F:cytoskeletal anchor activity"/>
    <property type="evidence" value="ECO:0007669"/>
    <property type="project" value="InterPro"/>
</dbReference>
<dbReference type="GO" id="GO:0034452">
    <property type="term" value="F:dynactin binding"/>
    <property type="evidence" value="ECO:0007669"/>
    <property type="project" value="TreeGrafter"/>
</dbReference>
<name>A0A401QEF2_SCYTO</name>
<sequence length="71" mass="7868">AFADACSNQKKVAADGETREETLLREAARKEGALSTKITELQAEGKQTRTVLTNTASENERLYIELLEVKK</sequence>
<comment type="caution">
    <text evidence="3">The sequence shown here is derived from an EMBL/GenBank/DDBJ whole genome shotgun (WGS) entry which is preliminary data.</text>
</comment>
<dbReference type="EMBL" id="BFAA01047132">
    <property type="protein sequence ID" value="GCB83756.1"/>
    <property type="molecule type" value="Genomic_DNA"/>
</dbReference>
<comment type="similarity">
    <text evidence="1">Belongs to the BicD family.</text>
</comment>
<dbReference type="GO" id="GO:0072393">
    <property type="term" value="P:microtubule anchoring at microtubule organizing center"/>
    <property type="evidence" value="ECO:0007669"/>
    <property type="project" value="TreeGrafter"/>
</dbReference>
<protein>
    <submittedName>
        <fullName evidence="3">Uncharacterized protein</fullName>
    </submittedName>
</protein>
<reference evidence="3 4" key="1">
    <citation type="journal article" date="2018" name="Nat. Ecol. Evol.">
        <title>Shark genomes provide insights into elasmobranch evolution and the origin of vertebrates.</title>
        <authorList>
            <person name="Hara Y"/>
            <person name="Yamaguchi K"/>
            <person name="Onimaru K"/>
            <person name="Kadota M"/>
            <person name="Koyanagi M"/>
            <person name="Keeley SD"/>
            <person name="Tatsumi K"/>
            <person name="Tanaka K"/>
            <person name="Motone F"/>
            <person name="Kageyama Y"/>
            <person name="Nozu R"/>
            <person name="Adachi N"/>
            <person name="Nishimura O"/>
            <person name="Nakagawa R"/>
            <person name="Tanegashima C"/>
            <person name="Kiyatake I"/>
            <person name="Matsumoto R"/>
            <person name="Murakumo K"/>
            <person name="Nishida K"/>
            <person name="Terakita A"/>
            <person name="Kuratani S"/>
            <person name="Sato K"/>
            <person name="Hyodo S Kuraku.S."/>
        </authorList>
    </citation>
    <scope>NUCLEOTIDE SEQUENCE [LARGE SCALE GENOMIC DNA]</scope>
</reference>
<evidence type="ECO:0000313" key="4">
    <source>
        <dbReference type="Proteomes" id="UP000288216"/>
    </source>
</evidence>
<dbReference type="PANTHER" id="PTHR31233:SF7">
    <property type="entry name" value="PROTEIN BICAUDAL D HOMOLOG 2"/>
    <property type="match status" value="1"/>
</dbReference>
<dbReference type="GO" id="GO:0070507">
    <property type="term" value="P:regulation of microtubule cytoskeleton organization"/>
    <property type="evidence" value="ECO:0007669"/>
    <property type="project" value="TreeGrafter"/>
</dbReference>
<proteinExistence type="inferred from homology"/>
<evidence type="ECO:0000256" key="2">
    <source>
        <dbReference type="ARBA" id="ARBA00023054"/>
    </source>
</evidence>
<organism evidence="3 4">
    <name type="scientific">Scyliorhinus torazame</name>
    <name type="common">Cloudy catshark</name>
    <name type="synonym">Catulus torazame</name>
    <dbReference type="NCBI Taxonomy" id="75743"/>
    <lineage>
        <taxon>Eukaryota</taxon>
        <taxon>Metazoa</taxon>
        <taxon>Chordata</taxon>
        <taxon>Craniata</taxon>
        <taxon>Vertebrata</taxon>
        <taxon>Chondrichthyes</taxon>
        <taxon>Elasmobranchii</taxon>
        <taxon>Galeomorphii</taxon>
        <taxon>Galeoidea</taxon>
        <taxon>Carcharhiniformes</taxon>
        <taxon>Scyliorhinidae</taxon>
        <taxon>Scyliorhinus</taxon>
    </lineage>
</organism>
<feature type="non-terminal residue" evidence="3">
    <location>
        <position position="71"/>
    </location>
</feature>
<dbReference type="OrthoDB" id="10069295at2759"/>
<evidence type="ECO:0000256" key="1">
    <source>
        <dbReference type="ARBA" id="ARBA00010061"/>
    </source>
</evidence>
<dbReference type="Proteomes" id="UP000288216">
    <property type="component" value="Unassembled WGS sequence"/>
</dbReference>
<accession>A0A401QEF2</accession>
<keyword evidence="2" id="KW-0175">Coiled coil</keyword>
<dbReference type="Pfam" id="PF09730">
    <property type="entry name" value="BicD"/>
    <property type="match status" value="1"/>
</dbReference>
<dbReference type="GO" id="GO:0005829">
    <property type="term" value="C:cytosol"/>
    <property type="evidence" value="ECO:0007669"/>
    <property type="project" value="TreeGrafter"/>
</dbReference>
<evidence type="ECO:0000313" key="3">
    <source>
        <dbReference type="EMBL" id="GCB83756.1"/>
    </source>
</evidence>
<keyword evidence="4" id="KW-1185">Reference proteome</keyword>
<dbReference type="GO" id="GO:0070840">
    <property type="term" value="F:dynein complex binding"/>
    <property type="evidence" value="ECO:0007669"/>
    <property type="project" value="InterPro"/>
</dbReference>